<evidence type="ECO:0000313" key="7">
    <source>
        <dbReference type="Proteomes" id="UP000077671"/>
    </source>
</evidence>
<evidence type="ECO:0008006" key="9">
    <source>
        <dbReference type="Google" id="ProtNLM"/>
    </source>
</evidence>
<proteinExistence type="inferred from homology"/>
<dbReference type="GO" id="GO:0005739">
    <property type="term" value="C:mitochondrion"/>
    <property type="evidence" value="ECO:0007669"/>
    <property type="project" value="TreeGrafter"/>
</dbReference>
<dbReference type="PANTHER" id="PTHR10744">
    <property type="entry name" value="40S RIBOSOMAL PROTEIN S11 FAMILY MEMBER"/>
    <property type="match status" value="1"/>
</dbReference>
<evidence type="ECO:0000256" key="2">
    <source>
        <dbReference type="ARBA" id="ARBA00022980"/>
    </source>
</evidence>
<protein>
    <recommendedName>
        <fullName evidence="9">30S ribosomal protein S17</fullName>
    </recommendedName>
</protein>
<evidence type="ECO:0000256" key="1">
    <source>
        <dbReference type="ARBA" id="ARBA00010254"/>
    </source>
</evidence>
<reference evidence="5" key="3">
    <citation type="submission" date="2020-10" db="EMBL/GenBank/DDBJ databases">
        <authorList>
            <person name="Sedaghatjoo S."/>
        </authorList>
    </citation>
    <scope>NUCLEOTIDE SEQUENCE</scope>
    <source>
        <strain evidence="5">AZH3</strain>
    </source>
</reference>
<dbReference type="InterPro" id="IPR000266">
    <property type="entry name" value="Ribosomal_uS17"/>
</dbReference>
<dbReference type="Proteomes" id="UP000077671">
    <property type="component" value="Unassembled WGS sequence"/>
</dbReference>
<dbReference type="AlphaFoldDB" id="A0A177V9A4"/>
<sequence>MPPMQLQGAIVRAGKMSKTVTMAVAKDVYLSKLQKTVTKHKKYLIHDEQNQLLVGDHVIAEACAPLSARKRFRFVELVGGVDAGAERRLRSQQLMAAEDRERVRIEAIVRAETQAAAGKGSAANPNAKNVRGRRGSMGKDGEPRGKKGFLNQARKRMAASQPAVQGDAASPATPAQDGGSSSPSQQ</sequence>
<dbReference type="EMBL" id="CAJHJG010003982">
    <property type="protein sequence ID" value="CAD6937263.1"/>
    <property type="molecule type" value="Genomic_DNA"/>
</dbReference>
<evidence type="ECO:0000256" key="3">
    <source>
        <dbReference type="ARBA" id="ARBA00023274"/>
    </source>
</evidence>
<keyword evidence="2" id="KW-0689">Ribosomal protein</keyword>
<accession>A0A177V9A4</accession>
<comment type="similarity">
    <text evidence="1">Belongs to the universal ribosomal protein uS17 family.</text>
</comment>
<gene>
    <name evidence="6" type="ORF">A4X03_0g2359</name>
    <name evidence="5" type="ORF">JKIAZH3_G9147</name>
</gene>
<reference evidence="6" key="1">
    <citation type="submission" date="2016-04" db="EMBL/GenBank/DDBJ databases">
        <authorList>
            <person name="Nguyen H.D."/>
            <person name="Kesanakurti P."/>
            <person name="Cullis J."/>
            <person name="Levesque C.A."/>
            <person name="Hambleton S."/>
        </authorList>
    </citation>
    <scope>NUCLEOTIDE SEQUENCE</scope>
    <source>
        <strain evidence="6">DAOMC 238032</strain>
    </source>
</reference>
<evidence type="ECO:0000256" key="4">
    <source>
        <dbReference type="SAM" id="MobiDB-lite"/>
    </source>
</evidence>
<dbReference type="PANTHER" id="PTHR10744:SF1">
    <property type="entry name" value="SMALL RIBOSOMAL SUBUNIT PROTEIN US17M"/>
    <property type="match status" value="1"/>
</dbReference>
<dbReference type="EMBL" id="LWDD02000224">
    <property type="protein sequence ID" value="KAE8262569.1"/>
    <property type="molecule type" value="Genomic_DNA"/>
</dbReference>
<name>A0A177V9A4_9BASI</name>
<dbReference type="GO" id="GO:1990904">
    <property type="term" value="C:ribonucleoprotein complex"/>
    <property type="evidence" value="ECO:0007669"/>
    <property type="project" value="UniProtKB-KW"/>
</dbReference>
<organism evidence="6 7">
    <name type="scientific">Tilletia caries</name>
    <name type="common">wheat bunt fungus</name>
    <dbReference type="NCBI Taxonomy" id="13290"/>
    <lineage>
        <taxon>Eukaryota</taxon>
        <taxon>Fungi</taxon>
        <taxon>Dikarya</taxon>
        <taxon>Basidiomycota</taxon>
        <taxon>Ustilaginomycotina</taxon>
        <taxon>Exobasidiomycetes</taxon>
        <taxon>Tilletiales</taxon>
        <taxon>Tilletiaceae</taxon>
        <taxon>Tilletia</taxon>
    </lineage>
</organism>
<dbReference type="GO" id="GO:0006412">
    <property type="term" value="P:translation"/>
    <property type="evidence" value="ECO:0007669"/>
    <property type="project" value="InterPro"/>
</dbReference>
<feature type="region of interest" description="Disordered" evidence="4">
    <location>
        <begin position="114"/>
        <end position="186"/>
    </location>
</feature>
<dbReference type="CDD" id="cd00364">
    <property type="entry name" value="Ribosomal_uS17"/>
    <property type="match status" value="1"/>
</dbReference>
<evidence type="ECO:0000313" key="5">
    <source>
        <dbReference type="EMBL" id="CAD6937263.1"/>
    </source>
</evidence>
<dbReference type="GO" id="GO:0005840">
    <property type="term" value="C:ribosome"/>
    <property type="evidence" value="ECO:0007669"/>
    <property type="project" value="UniProtKB-KW"/>
</dbReference>
<dbReference type="Gene3D" id="2.40.50.140">
    <property type="entry name" value="Nucleic acid-binding proteins"/>
    <property type="match status" value="1"/>
</dbReference>
<reference evidence="6" key="2">
    <citation type="journal article" date="2019" name="IMA Fungus">
        <title>Genome sequencing and comparison of five Tilletia species to identify candidate genes for the detection of regulated species infecting wheat.</title>
        <authorList>
            <person name="Nguyen H.D.T."/>
            <person name="Sultana T."/>
            <person name="Kesanakurti P."/>
            <person name="Hambleton S."/>
        </authorList>
    </citation>
    <scope>NUCLEOTIDE SEQUENCE</scope>
    <source>
        <strain evidence="6">DAOMC 238032</strain>
    </source>
</reference>
<keyword evidence="3" id="KW-0687">Ribonucleoprotein</keyword>
<dbReference type="SUPFAM" id="SSF50249">
    <property type="entry name" value="Nucleic acid-binding proteins"/>
    <property type="match status" value="1"/>
</dbReference>
<keyword evidence="8" id="KW-1185">Reference proteome</keyword>
<comment type="caution">
    <text evidence="6">The sequence shown here is derived from an EMBL/GenBank/DDBJ whole genome shotgun (WGS) entry which is preliminary data.</text>
</comment>
<dbReference type="Pfam" id="PF00366">
    <property type="entry name" value="Ribosomal_S17"/>
    <property type="match status" value="1"/>
</dbReference>
<dbReference type="InterPro" id="IPR012340">
    <property type="entry name" value="NA-bd_OB-fold"/>
</dbReference>
<dbReference type="GO" id="GO:0003735">
    <property type="term" value="F:structural constituent of ribosome"/>
    <property type="evidence" value="ECO:0007669"/>
    <property type="project" value="InterPro"/>
</dbReference>
<dbReference type="Proteomes" id="UP000836402">
    <property type="component" value="Unassembled WGS sequence"/>
</dbReference>
<evidence type="ECO:0000313" key="8">
    <source>
        <dbReference type="Proteomes" id="UP000836402"/>
    </source>
</evidence>
<evidence type="ECO:0000313" key="6">
    <source>
        <dbReference type="EMBL" id="KAE8262569.1"/>
    </source>
</evidence>